<accession>A0A3Q9FQV5</accession>
<dbReference type="Proteomes" id="UP000267268">
    <property type="component" value="Chromosome 2"/>
</dbReference>
<organism evidence="2 3">
    <name type="scientific">Flammeovirga pectinis</name>
    <dbReference type="NCBI Taxonomy" id="2494373"/>
    <lineage>
        <taxon>Bacteria</taxon>
        <taxon>Pseudomonadati</taxon>
        <taxon>Bacteroidota</taxon>
        <taxon>Cytophagia</taxon>
        <taxon>Cytophagales</taxon>
        <taxon>Flammeovirgaceae</taxon>
        <taxon>Flammeovirga</taxon>
    </lineage>
</organism>
<protein>
    <submittedName>
        <fullName evidence="2">Uncharacterized protein</fullName>
    </submittedName>
</protein>
<gene>
    <name evidence="2" type="ORF">EI427_25280</name>
</gene>
<name>A0A3Q9FQV5_9BACT</name>
<dbReference type="RefSeq" id="WP_126620325.1">
    <property type="nucleotide sequence ID" value="NZ_CP034563.1"/>
</dbReference>
<reference evidence="2 3" key="1">
    <citation type="submission" date="2018-12" db="EMBL/GenBank/DDBJ databases">
        <title>Flammeovirga pectinis sp. nov., isolated from the gut of the Korean scallop, Patinopecten yessoensis.</title>
        <authorList>
            <person name="Bae J.-W."/>
            <person name="Jeong Y.-S."/>
            <person name="Kang W."/>
        </authorList>
    </citation>
    <scope>NUCLEOTIDE SEQUENCE [LARGE SCALE GENOMIC DNA]</scope>
    <source>
        <strain evidence="2 3">L12M1</strain>
    </source>
</reference>
<feature type="region of interest" description="Disordered" evidence="1">
    <location>
        <begin position="1"/>
        <end position="30"/>
    </location>
</feature>
<feature type="compositionally biased region" description="Basic and acidic residues" evidence="1">
    <location>
        <begin position="1"/>
        <end position="12"/>
    </location>
</feature>
<sequence>MENNSKEKEALKVESQTGTPKCSEGIENSKDEVPTELNKFDVFISEIDTKGSKTLKEIKEGIASGLIKFKVEYGNLKSNIYWSHKWV</sequence>
<proteinExistence type="predicted"/>
<evidence type="ECO:0000313" key="2">
    <source>
        <dbReference type="EMBL" id="AZQ65528.1"/>
    </source>
</evidence>
<dbReference type="KEGG" id="fll:EI427_25280"/>
<dbReference type="EMBL" id="CP034563">
    <property type="protein sequence ID" value="AZQ65528.1"/>
    <property type="molecule type" value="Genomic_DNA"/>
</dbReference>
<evidence type="ECO:0000256" key="1">
    <source>
        <dbReference type="SAM" id="MobiDB-lite"/>
    </source>
</evidence>
<keyword evidence="3" id="KW-1185">Reference proteome</keyword>
<evidence type="ECO:0000313" key="3">
    <source>
        <dbReference type="Proteomes" id="UP000267268"/>
    </source>
</evidence>
<dbReference type="AlphaFoldDB" id="A0A3Q9FQV5"/>